<dbReference type="Pfam" id="PF00990">
    <property type="entry name" value="GGDEF"/>
    <property type="match status" value="1"/>
</dbReference>
<dbReference type="SUPFAM" id="SSF63829">
    <property type="entry name" value="Calcium-dependent phosphotriesterase"/>
    <property type="match status" value="1"/>
</dbReference>
<dbReference type="PROSITE" id="PS50887">
    <property type="entry name" value="GGDEF"/>
    <property type="match status" value="1"/>
</dbReference>
<dbReference type="InterPro" id="IPR052155">
    <property type="entry name" value="Biofilm_reg_signaling"/>
</dbReference>
<dbReference type="Gene3D" id="3.30.70.270">
    <property type="match status" value="1"/>
</dbReference>
<dbReference type="NCBIfam" id="TIGR00254">
    <property type="entry name" value="GGDEF"/>
    <property type="match status" value="1"/>
</dbReference>
<accession>A0ABP3WQ14</accession>
<evidence type="ECO:0000313" key="7">
    <source>
        <dbReference type="Proteomes" id="UP001500359"/>
    </source>
</evidence>
<dbReference type="Gene3D" id="3.30.450.20">
    <property type="entry name" value="PAS domain"/>
    <property type="match status" value="2"/>
</dbReference>
<dbReference type="InterPro" id="IPR011110">
    <property type="entry name" value="Reg_prop"/>
</dbReference>
<dbReference type="InterPro" id="IPR013655">
    <property type="entry name" value="PAS_fold_3"/>
</dbReference>
<dbReference type="SUPFAM" id="SSF101898">
    <property type="entry name" value="NHL repeat"/>
    <property type="match status" value="1"/>
</dbReference>
<dbReference type="InterPro" id="IPR000700">
    <property type="entry name" value="PAS-assoc_C"/>
</dbReference>
<feature type="transmembrane region" description="Helical" evidence="1">
    <location>
        <begin position="775"/>
        <end position="797"/>
    </location>
</feature>
<evidence type="ECO:0000259" key="4">
    <source>
        <dbReference type="PROSITE" id="PS50883"/>
    </source>
</evidence>
<organism evidence="6 7">
    <name type="scientific">Aliiglaciecola litoralis</name>
    <dbReference type="NCBI Taxonomy" id="582857"/>
    <lineage>
        <taxon>Bacteria</taxon>
        <taxon>Pseudomonadati</taxon>
        <taxon>Pseudomonadota</taxon>
        <taxon>Gammaproteobacteria</taxon>
        <taxon>Alteromonadales</taxon>
        <taxon>Alteromonadaceae</taxon>
        <taxon>Aliiglaciecola</taxon>
    </lineage>
</organism>
<feature type="domain" description="EAL" evidence="4">
    <location>
        <begin position="1243"/>
        <end position="1495"/>
    </location>
</feature>
<dbReference type="InterPro" id="IPR001633">
    <property type="entry name" value="EAL_dom"/>
</dbReference>
<dbReference type="Pfam" id="PF08447">
    <property type="entry name" value="PAS_3"/>
    <property type="match status" value="1"/>
</dbReference>
<dbReference type="CDD" id="cd01948">
    <property type="entry name" value="EAL"/>
    <property type="match status" value="1"/>
</dbReference>
<dbReference type="CDD" id="cd01949">
    <property type="entry name" value="GGDEF"/>
    <property type="match status" value="1"/>
</dbReference>
<dbReference type="SMART" id="SM00267">
    <property type="entry name" value="GGDEF"/>
    <property type="match status" value="1"/>
</dbReference>
<feature type="domain" description="GGDEF" evidence="5">
    <location>
        <begin position="1101"/>
        <end position="1234"/>
    </location>
</feature>
<dbReference type="PANTHER" id="PTHR44757">
    <property type="entry name" value="DIGUANYLATE CYCLASE DGCP"/>
    <property type="match status" value="1"/>
</dbReference>
<dbReference type="PROSITE" id="PS50883">
    <property type="entry name" value="EAL"/>
    <property type="match status" value="1"/>
</dbReference>
<reference evidence="7" key="1">
    <citation type="journal article" date="2019" name="Int. J. Syst. Evol. Microbiol.">
        <title>The Global Catalogue of Microorganisms (GCM) 10K type strain sequencing project: providing services to taxonomists for standard genome sequencing and annotation.</title>
        <authorList>
            <consortium name="The Broad Institute Genomics Platform"/>
            <consortium name="The Broad Institute Genome Sequencing Center for Infectious Disease"/>
            <person name="Wu L."/>
            <person name="Ma J."/>
        </authorList>
    </citation>
    <scope>NUCLEOTIDE SEQUENCE [LARGE SCALE GENOMIC DNA]</scope>
    <source>
        <strain evidence="7">JCM 15896</strain>
    </source>
</reference>
<dbReference type="PANTHER" id="PTHR44757:SF2">
    <property type="entry name" value="BIOFILM ARCHITECTURE MAINTENANCE PROTEIN MBAA"/>
    <property type="match status" value="1"/>
</dbReference>
<evidence type="ECO:0000259" key="5">
    <source>
        <dbReference type="PROSITE" id="PS50887"/>
    </source>
</evidence>
<gene>
    <name evidence="6" type="ORF">GCM10009114_11860</name>
</gene>
<dbReference type="Gene3D" id="2.130.10.10">
    <property type="entry name" value="YVTN repeat-like/Quinoprotein amine dehydrogenase"/>
    <property type="match status" value="3"/>
</dbReference>
<dbReference type="InterPro" id="IPR013783">
    <property type="entry name" value="Ig-like_fold"/>
</dbReference>
<comment type="caution">
    <text evidence="6">The sequence shown here is derived from an EMBL/GenBank/DDBJ whole genome shotgun (WGS) entry which is preliminary data.</text>
</comment>
<keyword evidence="1" id="KW-1133">Transmembrane helix</keyword>
<evidence type="ECO:0000313" key="6">
    <source>
        <dbReference type="EMBL" id="GAA0854788.1"/>
    </source>
</evidence>
<feature type="signal peptide" evidence="2">
    <location>
        <begin position="1"/>
        <end position="17"/>
    </location>
</feature>
<dbReference type="InterPro" id="IPR015943">
    <property type="entry name" value="WD40/YVTN_repeat-like_dom_sf"/>
</dbReference>
<proteinExistence type="predicted"/>
<keyword evidence="1" id="KW-0812">Transmembrane</keyword>
<dbReference type="Pfam" id="PF07494">
    <property type="entry name" value="Reg_prop"/>
    <property type="match status" value="1"/>
</dbReference>
<dbReference type="InterPro" id="IPR000160">
    <property type="entry name" value="GGDEF_dom"/>
</dbReference>
<feature type="chain" id="PRO_5046376677" evidence="2">
    <location>
        <begin position="18"/>
        <end position="1497"/>
    </location>
</feature>
<dbReference type="Proteomes" id="UP001500359">
    <property type="component" value="Unassembled WGS sequence"/>
</dbReference>
<evidence type="ECO:0000259" key="3">
    <source>
        <dbReference type="PROSITE" id="PS50113"/>
    </source>
</evidence>
<keyword evidence="2" id="KW-0732">Signal</keyword>
<dbReference type="InterPro" id="IPR035965">
    <property type="entry name" value="PAS-like_dom_sf"/>
</dbReference>
<protein>
    <submittedName>
        <fullName evidence="6">EAL domain-containing protein</fullName>
    </submittedName>
</protein>
<dbReference type="SMART" id="SM00052">
    <property type="entry name" value="EAL"/>
    <property type="match status" value="1"/>
</dbReference>
<keyword evidence="1" id="KW-0472">Membrane</keyword>
<evidence type="ECO:0000256" key="2">
    <source>
        <dbReference type="SAM" id="SignalP"/>
    </source>
</evidence>
<keyword evidence="7" id="KW-1185">Reference proteome</keyword>
<feature type="domain" description="PAC" evidence="3">
    <location>
        <begin position="1015"/>
        <end position="1069"/>
    </location>
</feature>
<sequence>MFLVLLFSWYLAASAYAAPLINEPKFVQLSTSHGLSQDSVNDLLIDAHGFLWVATASGLNRFDGYRVVQFDGRQRMLSDMGVEVLFEDNQGDIWVGSTRSGLFKIEIATGNTTLIESFRKEQEAISDRVTSIHQLSNNQLIVTTDRGVFIVNPDLATASSLYTLPEEQQSPEFRIHAAVFTDGLLLMGRQDGLFWVDLETDPSQVKKLHLRDGNITINTLKVDSEQTIWIGSQFGLFSASIDDIRTDTIEVHALEKSIFSVFETDYGSLYLGTDDGLYSYDSKSSQLQHYFRPSDSRYYLSSDDVTAIETDNNGNLWIGSIFDGALYWSTQGVKFENVRQNKEETMQLSSNSVLSFAQFDTKGLWVGTLSGLNYYDFEEHDIVGNWLLKNNVGAQQSKIRHLATWGDSTLLVNTDKGLIFFDIKTLSSSPPKSDSQATADLLNQRLNSFLQGPLDSYWFTTREGFYRYQPESGRVVPVKELNNQIDPSVTYGFIGVSKVHPDVMWISGKEKLWAFNAKTGAVQIVHQLERSSMGQPVYAESVLQDNKGTLWITYPGAGLVGLDATIYTPKYGFDKQNLLPSNVVFGLRQDASNAIWMSSHAGLLKFNPSGPYLQQYGISQGLDGKEFNALAHATLKDNRLVYGSQKGFTVFDPLEFESHDGKPPSVSITSIRLSSNPLVMPLIDLNQQVVSLKHSDAGLTIEFSTLAFEHQTSTQYQYRLDGSDSYIYPATTDSQVTFPKLDPGEYVFSAVAFDPITGAESEPASVIIKVKYAPWFSPFAYAAYIFVFVTLVLFWWYRRDVQNKQIMMARDQALQSKNRLTLALTASNSNVWEWRSATNQFYMPRLSEELGYDSTDNLVSFDRHLELIHEEDQNLYSSNWTAFIDKHSDGLDVTYRIKSASGEWIWYRDVGNEVVNNSLSRESVVAGTYSNVTESVADREKVRLFGEAFKHTRDWVVIFNTKMMPVAVNAAFCEAFGINEHGDLKIQLTRLFKLDAEYPPRFWKKLSELHITGHWKGEEQLVIDEGKVSNVLINMTSIASMRAKGDIDYYLMIMSDISEQKEAENELRRLANFDGLTDLPNRTLLLDRIKHGIDHAARHKSKMGVFFIDLDRFKQVNDSLGHKAGDELLKVVAQRLTNLLRQDDTVARLGGDEFVVMVEEVKHPDRLSILAQQLIDVLEAPIQLGNQTVSVSSSVGIAIYPGDAATPEELLRNADLAMYHAKEQGRSNFQYFTEHMNEKAQQRLLMENRLKKAHQSKVFINYYQPIVNITLGQVEGFELLMRWPDPDGMVPPDEFIPVAEELGLIENMTWDALERAMPVLSEWQSKDREVYLSVNLSARHFERQISIDHIVLLLEQYGLPVSSLRFEITESALMRDYERALEYMESMREQGFIIALDDFGTGYSSLKYLKEFPIQVLKVDKSFVDDIGKNKSNEALVLTTLRMAESLDMYCVAEGIEQPDQIEFFRQHGCHHLQGYFYSKPVPNDETAELIARSWLV</sequence>
<dbReference type="Pfam" id="PF00563">
    <property type="entry name" value="EAL"/>
    <property type="match status" value="1"/>
</dbReference>
<dbReference type="PROSITE" id="PS50113">
    <property type="entry name" value="PAC"/>
    <property type="match status" value="1"/>
</dbReference>
<dbReference type="InterPro" id="IPR043128">
    <property type="entry name" value="Rev_trsase/Diguanyl_cyclase"/>
</dbReference>
<dbReference type="SUPFAM" id="SSF55073">
    <property type="entry name" value="Nucleotide cyclase"/>
    <property type="match status" value="1"/>
</dbReference>
<dbReference type="Gene3D" id="2.60.40.10">
    <property type="entry name" value="Immunoglobulins"/>
    <property type="match status" value="1"/>
</dbReference>
<dbReference type="EMBL" id="BAAAFD010000002">
    <property type="protein sequence ID" value="GAA0854788.1"/>
    <property type="molecule type" value="Genomic_DNA"/>
</dbReference>
<dbReference type="SUPFAM" id="SSF55785">
    <property type="entry name" value="PYP-like sensor domain (PAS domain)"/>
    <property type="match status" value="2"/>
</dbReference>
<name>A0ABP3WQ14_9ALTE</name>
<dbReference type="InterPro" id="IPR035919">
    <property type="entry name" value="EAL_sf"/>
</dbReference>
<evidence type="ECO:0000256" key="1">
    <source>
        <dbReference type="SAM" id="Phobius"/>
    </source>
</evidence>
<dbReference type="SUPFAM" id="SSF141868">
    <property type="entry name" value="EAL domain-like"/>
    <property type="match status" value="1"/>
</dbReference>
<dbReference type="Gene3D" id="3.20.20.450">
    <property type="entry name" value="EAL domain"/>
    <property type="match status" value="1"/>
</dbReference>
<dbReference type="InterPro" id="IPR029787">
    <property type="entry name" value="Nucleotide_cyclase"/>
</dbReference>